<keyword evidence="6 10" id="KW-0010">Activator</keyword>
<sequence>MAEAAKSPPPFTPPPNEPLYGGYTRFELELEFVTLLSSPLYLNHLASLKLLQSLDFIAYLKYLQYWTQSEYIKYLSYPGPTLKALELLQEERFRTDILSPEVVGLLVREGVESSKGYMSGEKD</sequence>
<evidence type="ECO:0000256" key="2">
    <source>
        <dbReference type="ARBA" id="ARBA00006378"/>
    </source>
</evidence>
<keyword evidence="7 10" id="KW-0804">Transcription</keyword>
<evidence type="ECO:0000256" key="9">
    <source>
        <dbReference type="ARBA" id="ARBA00025687"/>
    </source>
</evidence>
<evidence type="ECO:0000256" key="1">
    <source>
        <dbReference type="ARBA" id="ARBA00004123"/>
    </source>
</evidence>
<comment type="caution">
    <text evidence="11">The sequence shown here is derived from an EMBL/GenBank/DDBJ whole genome shotgun (WGS) entry which is preliminary data.</text>
</comment>
<dbReference type="EMBL" id="JASNWA010000004">
    <property type="protein sequence ID" value="KAK3175998.1"/>
    <property type="molecule type" value="Genomic_DNA"/>
</dbReference>
<protein>
    <recommendedName>
        <fullName evidence="4 10">Mediator of RNA polymerase II transcription subunit 31</fullName>
    </recommendedName>
</protein>
<dbReference type="AlphaFoldDB" id="A0AAD9ZCK1"/>
<comment type="subcellular location">
    <subcellularLocation>
        <location evidence="1 10">Nucleus</location>
    </subcellularLocation>
</comment>
<keyword evidence="5 10" id="KW-0805">Transcription regulation</keyword>
<proteinExistence type="inferred from homology"/>
<evidence type="ECO:0000256" key="4">
    <source>
        <dbReference type="ARBA" id="ARBA00019660"/>
    </source>
</evidence>
<reference evidence="11" key="1">
    <citation type="submission" date="2022-11" db="EMBL/GenBank/DDBJ databases">
        <title>Chromosomal genome sequence assembly and mating type (MAT) locus characterization of the leprose asexual lichenized fungus Lepraria neglecta (Nyl.) Erichsen.</title>
        <authorList>
            <person name="Allen J.L."/>
            <person name="Pfeffer B."/>
        </authorList>
    </citation>
    <scope>NUCLEOTIDE SEQUENCE</scope>
    <source>
        <strain evidence="11">Allen 5258</strain>
    </source>
</reference>
<dbReference type="InterPro" id="IPR038089">
    <property type="entry name" value="Med31_sf"/>
</dbReference>
<evidence type="ECO:0000256" key="3">
    <source>
        <dbReference type="ARBA" id="ARBA00011837"/>
    </source>
</evidence>
<dbReference type="PANTHER" id="PTHR13186">
    <property type="entry name" value="MEDIATOR OF RNA POLYMERASE II TRANSCRIPTION SUBUNIT 31"/>
    <property type="match status" value="1"/>
</dbReference>
<organism evidence="11 12">
    <name type="scientific">Lepraria neglecta</name>
    <dbReference type="NCBI Taxonomy" id="209136"/>
    <lineage>
        <taxon>Eukaryota</taxon>
        <taxon>Fungi</taxon>
        <taxon>Dikarya</taxon>
        <taxon>Ascomycota</taxon>
        <taxon>Pezizomycotina</taxon>
        <taxon>Lecanoromycetes</taxon>
        <taxon>OSLEUM clade</taxon>
        <taxon>Lecanoromycetidae</taxon>
        <taxon>Lecanorales</taxon>
        <taxon>Lecanorineae</taxon>
        <taxon>Stereocaulaceae</taxon>
        <taxon>Lepraria</taxon>
    </lineage>
</organism>
<evidence type="ECO:0000313" key="11">
    <source>
        <dbReference type="EMBL" id="KAK3175998.1"/>
    </source>
</evidence>
<name>A0AAD9ZCK1_9LECA</name>
<dbReference type="FunFam" id="1.10.10.1340:FF:000002">
    <property type="entry name" value="Mediator of RNA polymerase II transcription subunit 31"/>
    <property type="match status" value="1"/>
</dbReference>
<evidence type="ECO:0000313" key="12">
    <source>
        <dbReference type="Proteomes" id="UP001276659"/>
    </source>
</evidence>
<comment type="similarity">
    <text evidence="2 10">Belongs to the Mediator complex subunit 31 family.</text>
</comment>
<dbReference type="GO" id="GO:0006355">
    <property type="term" value="P:regulation of DNA-templated transcription"/>
    <property type="evidence" value="ECO:0007669"/>
    <property type="project" value="InterPro"/>
</dbReference>
<gene>
    <name evidence="11" type="primary">SOH1</name>
    <name evidence="11" type="ORF">OEA41_007320</name>
</gene>
<evidence type="ECO:0000256" key="10">
    <source>
        <dbReference type="RuleBase" id="RU364129"/>
    </source>
</evidence>
<accession>A0AAD9ZCK1</accession>
<dbReference type="InterPro" id="IPR008831">
    <property type="entry name" value="Mediator_Med31"/>
</dbReference>
<dbReference type="Gene3D" id="1.10.10.1340">
    <property type="entry name" value="Mediator of RNA polymerase II, submodule Med31 (Soh1)"/>
    <property type="match status" value="1"/>
</dbReference>
<comment type="subunit">
    <text evidence="3 10">Component of the Mediator complex.</text>
</comment>
<keyword evidence="8 10" id="KW-0539">Nucleus</keyword>
<evidence type="ECO:0000256" key="7">
    <source>
        <dbReference type="ARBA" id="ARBA00023163"/>
    </source>
</evidence>
<evidence type="ECO:0000256" key="8">
    <source>
        <dbReference type="ARBA" id="ARBA00023242"/>
    </source>
</evidence>
<dbReference type="GO" id="GO:0003712">
    <property type="term" value="F:transcription coregulator activity"/>
    <property type="evidence" value="ECO:0007669"/>
    <property type="project" value="InterPro"/>
</dbReference>
<evidence type="ECO:0000256" key="6">
    <source>
        <dbReference type="ARBA" id="ARBA00023159"/>
    </source>
</evidence>
<dbReference type="GO" id="GO:0016592">
    <property type="term" value="C:mediator complex"/>
    <property type="evidence" value="ECO:0007669"/>
    <property type="project" value="InterPro"/>
</dbReference>
<evidence type="ECO:0000256" key="5">
    <source>
        <dbReference type="ARBA" id="ARBA00023015"/>
    </source>
</evidence>
<comment type="function">
    <text evidence="9 10">Component of the Mediator complex, a coactivator involved in the regulated transcription of nearly all RNA polymerase II-dependent genes. Mediator functions as a bridge to convey information from gene-specific regulatory proteins to the basal RNA polymerase II transcription machinery. Mediator is recruited to promoters by direct interactions with regulatory proteins and serves as a scaffold for the assembly of a functional preinitiation complex with RNA polymerase II and the general transcription factors.</text>
</comment>
<dbReference type="Proteomes" id="UP001276659">
    <property type="component" value="Unassembled WGS sequence"/>
</dbReference>
<dbReference type="Pfam" id="PF05669">
    <property type="entry name" value="Med31"/>
    <property type="match status" value="1"/>
</dbReference>
<keyword evidence="12" id="KW-1185">Reference proteome</keyword>